<dbReference type="Gene3D" id="1.10.443.10">
    <property type="entry name" value="Intergrase catalytic core"/>
    <property type="match status" value="1"/>
</dbReference>
<dbReference type="PROSITE" id="PS51900">
    <property type="entry name" value="CB"/>
    <property type="match status" value="1"/>
</dbReference>
<evidence type="ECO:0000259" key="6">
    <source>
        <dbReference type="PROSITE" id="PS51900"/>
    </source>
</evidence>
<evidence type="ECO:0008006" key="9">
    <source>
        <dbReference type="Google" id="ProtNLM"/>
    </source>
</evidence>
<sequence length="295" mass="33945">MERRLSIKTRRNYYIALEKFCHRMEEENLLSLSKISSNVILTFISSVETGKDHAAIILRALLRNLFSQKVISYNTAHILDGIKVRKTIKLTSHYSLEEVLCIESSVDRKYQTGKRDYAMILLATRLGLRSSDIIFLEFSNIDWDNNLILFEQYKTKDKLELPLSIDVGEAIIDYIKNGRPKSDSKFIFLRCNAPYVTMTEGGLNVIINKYFRKANIDYSKKKHGPHSLRHSLATNLLNNGTPLPIISETLGHQSSETTMRYLHVSIPALLKCTLDVPNVDIDFYSQIGQGWKWIR</sequence>
<feature type="domain" description="Tyr recombinase" evidence="5">
    <location>
        <begin position="89"/>
        <end position="275"/>
    </location>
</feature>
<protein>
    <recommendedName>
        <fullName evidence="9">Integrase</fullName>
    </recommendedName>
</protein>
<keyword evidence="8" id="KW-1185">Reference proteome</keyword>
<evidence type="ECO:0000256" key="2">
    <source>
        <dbReference type="ARBA" id="ARBA00023125"/>
    </source>
</evidence>
<dbReference type="AlphaFoldDB" id="A0A086ABM9"/>
<dbReference type="STRING" id="445961.IW15_01190"/>
<organism evidence="7 8">
    <name type="scientific">Chryseobacterium soli</name>
    <dbReference type="NCBI Taxonomy" id="445961"/>
    <lineage>
        <taxon>Bacteria</taxon>
        <taxon>Pseudomonadati</taxon>
        <taxon>Bacteroidota</taxon>
        <taxon>Flavobacteriia</taxon>
        <taxon>Flavobacteriales</taxon>
        <taxon>Weeksellaceae</taxon>
        <taxon>Chryseobacterium group</taxon>
        <taxon>Chryseobacterium</taxon>
    </lineage>
</organism>
<dbReference type="InterPro" id="IPR011010">
    <property type="entry name" value="DNA_brk_join_enz"/>
</dbReference>
<dbReference type="GO" id="GO:0015074">
    <property type="term" value="P:DNA integration"/>
    <property type="evidence" value="ECO:0007669"/>
    <property type="project" value="UniProtKB-KW"/>
</dbReference>
<evidence type="ECO:0000256" key="4">
    <source>
        <dbReference type="PROSITE-ProRule" id="PRU01248"/>
    </source>
</evidence>
<feature type="domain" description="Core-binding (CB)" evidence="6">
    <location>
        <begin position="1"/>
        <end position="66"/>
    </location>
</feature>
<dbReference type="PANTHER" id="PTHR30349">
    <property type="entry name" value="PHAGE INTEGRASE-RELATED"/>
    <property type="match status" value="1"/>
</dbReference>
<evidence type="ECO:0000256" key="3">
    <source>
        <dbReference type="ARBA" id="ARBA00023172"/>
    </source>
</evidence>
<reference evidence="7 8" key="1">
    <citation type="submission" date="2014-07" db="EMBL/GenBank/DDBJ databases">
        <title>Genome of Chryseobacterium soli DSM 19298.</title>
        <authorList>
            <person name="Stropko S.J."/>
            <person name="Pipes S.E."/>
            <person name="Newman J."/>
        </authorList>
    </citation>
    <scope>NUCLEOTIDE SEQUENCE [LARGE SCALE GENOMIC DNA]</scope>
    <source>
        <strain evidence="7 8">DSM 19298</strain>
    </source>
</reference>
<dbReference type="Pfam" id="PF00589">
    <property type="entry name" value="Phage_integrase"/>
    <property type="match status" value="1"/>
</dbReference>
<name>A0A086ABM9_9FLAO</name>
<proteinExistence type="predicted"/>
<evidence type="ECO:0000259" key="5">
    <source>
        <dbReference type="PROSITE" id="PS51898"/>
    </source>
</evidence>
<dbReference type="InterPro" id="IPR002104">
    <property type="entry name" value="Integrase_catalytic"/>
</dbReference>
<dbReference type="PROSITE" id="PS51898">
    <property type="entry name" value="TYR_RECOMBINASE"/>
    <property type="match status" value="1"/>
</dbReference>
<accession>A0A086ABM9</accession>
<dbReference type="InterPro" id="IPR013762">
    <property type="entry name" value="Integrase-like_cat_sf"/>
</dbReference>
<comment type="caution">
    <text evidence="7">The sequence shown here is derived from an EMBL/GenBank/DDBJ whole genome shotgun (WGS) entry which is preliminary data.</text>
</comment>
<keyword evidence="3" id="KW-0233">DNA recombination</keyword>
<evidence type="ECO:0000313" key="7">
    <source>
        <dbReference type="EMBL" id="KFF14093.1"/>
    </source>
</evidence>
<keyword evidence="2 4" id="KW-0238">DNA-binding</keyword>
<evidence type="ECO:0000256" key="1">
    <source>
        <dbReference type="ARBA" id="ARBA00022908"/>
    </source>
</evidence>
<evidence type="ECO:0000313" key="8">
    <source>
        <dbReference type="Proteomes" id="UP000028705"/>
    </source>
</evidence>
<dbReference type="InterPro" id="IPR044068">
    <property type="entry name" value="CB"/>
</dbReference>
<dbReference type="Proteomes" id="UP000028705">
    <property type="component" value="Unassembled WGS sequence"/>
</dbReference>
<dbReference type="InterPro" id="IPR050090">
    <property type="entry name" value="Tyrosine_recombinase_XerCD"/>
</dbReference>
<dbReference type="GO" id="GO:0006310">
    <property type="term" value="P:DNA recombination"/>
    <property type="evidence" value="ECO:0007669"/>
    <property type="project" value="UniProtKB-KW"/>
</dbReference>
<keyword evidence="1" id="KW-0229">DNA integration</keyword>
<gene>
    <name evidence="7" type="ORF">IW15_01190</name>
</gene>
<dbReference type="PANTHER" id="PTHR30349:SF90">
    <property type="entry name" value="TYROSINE RECOMBINASE XERD"/>
    <property type="match status" value="1"/>
</dbReference>
<dbReference type="GO" id="GO:0003677">
    <property type="term" value="F:DNA binding"/>
    <property type="evidence" value="ECO:0007669"/>
    <property type="project" value="UniProtKB-UniRule"/>
</dbReference>
<dbReference type="EMBL" id="JPRH01000001">
    <property type="protein sequence ID" value="KFF14093.1"/>
    <property type="molecule type" value="Genomic_DNA"/>
</dbReference>
<dbReference type="SUPFAM" id="SSF56349">
    <property type="entry name" value="DNA breaking-rejoining enzymes"/>
    <property type="match status" value="1"/>
</dbReference>
<dbReference type="eggNOG" id="COG4974">
    <property type="taxonomic scope" value="Bacteria"/>
</dbReference>
<dbReference type="CDD" id="cd01188">
    <property type="entry name" value="INT_RitA_C_like"/>
    <property type="match status" value="1"/>
</dbReference>